<evidence type="ECO:0000313" key="1">
    <source>
        <dbReference type="EMBL" id="KAJ1174954.1"/>
    </source>
</evidence>
<proteinExistence type="predicted"/>
<dbReference type="AlphaFoldDB" id="A0AAV7TG51"/>
<comment type="caution">
    <text evidence="1">The sequence shown here is derived from an EMBL/GenBank/DDBJ whole genome shotgun (WGS) entry which is preliminary data.</text>
</comment>
<organism evidence="1 2">
    <name type="scientific">Pleurodeles waltl</name>
    <name type="common">Iberian ribbed newt</name>
    <dbReference type="NCBI Taxonomy" id="8319"/>
    <lineage>
        <taxon>Eukaryota</taxon>
        <taxon>Metazoa</taxon>
        <taxon>Chordata</taxon>
        <taxon>Craniata</taxon>
        <taxon>Vertebrata</taxon>
        <taxon>Euteleostomi</taxon>
        <taxon>Amphibia</taxon>
        <taxon>Batrachia</taxon>
        <taxon>Caudata</taxon>
        <taxon>Salamandroidea</taxon>
        <taxon>Salamandridae</taxon>
        <taxon>Pleurodelinae</taxon>
        <taxon>Pleurodeles</taxon>
    </lineage>
</organism>
<accession>A0AAV7TG51</accession>
<name>A0AAV7TG51_PLEWA</name>
<evidence type="ECO:0000313" key="2">
    <source>
        <dbReference type="Proteomes" id="UP001066276"/>
    </source>
</evidence>
<keyword evidence="2" id="KW-1185">Reference proteome</keyword>
<dbReference type="EMBL" id="JANPWB010000006">
    <property type="protein sequence ID" value="KAJ1174954.1"/>
    <property type="molecule type" value="Genomic_DNA"/>
</dbReference>
<dbReference type="Proteomes" id="UP001066276">
    <property type="component" value="Chromosome 3_2"/>
</dbReference>
<sequence length="222" mass="23990">MSPSFRTVGPPGRPPATILAFFRDGPWASEGQDQEAVTTPLGTGCRAGEHADPQHDNGNLIWSGLSSGPMQPHSLIVNRNSLALTPAQTSVMEKGSSLVPTAQLDKFKQCMEVNKFIKKVKLRSYFGDHSSNEGPNVGDTGLRNKSSFTPPSTLIPIGILTFEQAVMKDINNIDPTSLKVFHNTTREEKKVLQDLANNASIVIKPADKGGALVIQTTDNNRN</sequence>
<reference evidence="1" key="1">
    <citation type="journal article" date="2022" name="bioRxiv">
        <title>Sequencing and chromosome-scale assembly of the giantPleurodeles waltlgenome.</title>
        <authorList>
            <person name="Brown T."/>
            <person name="Elewa A."/>
            <person name="Iarovenko S."/>
            <person name="Subramanian E."/>
            <person name="Araus A.J."/>
            <person name="Petzold A."/>
            <person name="Susuki M."/>
            <person name="Suzuki K.-i.T."/>
            <person name="Hayashi T."/>
            <person name="Toyoda A."/>
            <person name="Oliveira C."/>
            <person name="Osipova E."/>
            <person name="Leigh N.D."/>
            <person name="Simon A."/>
            <person name="Yun M.H."/>
        </authorList>
    </citation>
    <scope>NUCLEOTIDE SEQUENCE</scope>
    <source>
        <strain evidence="1">20211129_DDA</strain>
        <tissue evidence="1">Liver</tissue>
    </source>
</reference>
<gene>
    <name evidence="1" type="ORF">NDU88_000245</name>
</gene>
<protein>
    <submittedName>
        <fullName evidence="1">Uncharacterized protein</fullName>
    </submittedName>
</protein>